<keyword evidence="2" id="KW-1185">Reference proteome</keyword>
<evidence type="ECO:0000313" key="1">
    <source>
        <dbReference type="EMBL" id="WFP09552.1"/>
    </source>
</evidence>
<organism evidence="1 2">
    <name type="scientific">Achromobacter spanius</name>
    <dbReference type="NCBI Taxonomy" id="217203"/>
    <lineage>
        <taxon>Bacteria</taxon>
        <taxon>Pseudomonadati</taxon>
        <taxon>Pseudomonadota</taxon>
        <taxon>Betaproteobacteria</taxon>
        <taxon>Burkholderiales</taxon>
        <taxon>Alcaligenaceae</taxon>
        <taxon>Achromobacter</taxon>
    </lineage>
</organism>
<protein>
    <recommendedName>
        <fullName evidence="3">ShlB/FhaC/HecB family hemolysin secretion/activation protein</fullName>
    </recommendedName>
</protein>
<reference evidence="1 2" key="1">
    <citation type="submission" date="2023-03" db="EMBL/GenBank/DDBJ databases">
        <title>Achromobacter spanius LIG8.</title>
        <authorList>
            <person name="Shrestha S."/>
        </authorList>
    </citation>
    <scope>NUCLEOTIDE SEQUENCE [LARGE SCALE GENOMIC DNA]</scope>
    <source>
        <strain evidence="1 2">LIG8</strain>
    </source>
</reference>
<dbReference type="RefSeq" id="WP_268077687.1">
    <property type="nucleotide sequence ID" value="NZ_CP106885.1"/>
</dbReference>
<evidence type="ECO:0000313" key="2">
    <source>
        <dbReference type="Proteomes" id="UP001214170"/>
    </source>
</evidence>
<dbReference type="EMBL" id="CP121261">
    <property type="protein sequence ID" value="WFP09552.1"/>
    <property type="molecule type" value="Genomic_DNA"/>
</dbReference>
<gene>
    <name evidence="1" type="ORF">P8T11_06665</name>
</gene>
<proteinExistence type="predicted"/>
<name>A0ABY8GXF9_9BURK</name>
<accession>A0ABY8GXF9</accession>
<evidence type="ECO:0008006" key="3">
    <source>
        <dbReference type="Google" id="ProtNLM"/>
    </source>
</evidence>
<dbReference type="Proteomes" id="UP001214170">
    <property type="component" value="Chromosome"/>
</dbReference>
<sequence length="112" mass="12054">MNPLWRWRLIASLLVAGALPTIPFALGLPEAAVLPTEIERRLEQALDIQRARSAERSGVMSSRAGPSQAKLDLPTETPCFSLGHCHYIGRAVLDIGAGVRGTQADPYVTGYA</sequence>